<keyword evidence="2" id="KW-1185">Reference proteome</keyword>
<sequence>EDVDTIMKAYGIKHGFTIIKKQLSYHENGSIKHHSFGCEFGGHYQPKKQINVDDHRDHKSKRQQCEWHVNINCPKNFQQITITTFNNIHNHSLFPDTKKYSSQYRCIPDDILKEVQFFTEHGNLSITTQQRLLKA</sequence>
<evidence type="ECO:0000313" key="2">
    <source>
        <dbReference type="Proteomes" id="UP000789366"/>
    </source>
</evidence>
<feature type="non-terminal residue" evidence="1">
    <location>
        <position position="1"/>
    </location>
</feature>
<accession>A0ACA9Q370</accession>
<reference evidence="1" key="1">
    <citation type="submission" date="2021-06" db="EMBL/GenBank/DDBJ databases">
        <authorList>
            <person name="Kallberg Y."/>
            <person name="Tangrot J."/>
            <person name="Rosling A."/>
        </authorList>
    </citation>
    <scope>NUCLEOTIDE SEQUENCE</scope>
    <source>
        <strain evidence="1">28 12/20/2015</strain>
    </source>
</reference>
<feature type="non-terminal residue" evidence="1">
    <location>
        <position position="135"/>
    </location>
</feature>
<gene>
    <name evidence="1" type="ORF">SPELUC_LOCUS13180</name>
</gene>
<dbReference type="Proteomes" id="UP000789366">
    <property type="component" value="Unassembled WGS sequence"/>
</dbReference>
<organism evidence="1 2">
    <name type="scientific">Cetraspora pellucida</name>
    <dbReference type="NCBI Taxonomy" id="1433469"/>
    <lineage>
        <taxon>Eukaryota</taxon>
        <taxon>Fungi</taxon>
        <taxon>Fungi incertae sedis</taxon>
        <taxon>Mucoromycota</taxon>
        <taxon>Glomeromycotina</taxon>
        <taxon>Glomeromycetes</taxon>
        <taxon>Diversisporales</taxon>
        <taxon>Gigasporaceae</taxon>
        <taxon>Cetraspora</taxon>
    </lineage>
</organism>
<comment type="caution">
    <text evidence="1">The sequence shown here is derived from an EMBL/GenBank/DDBJ whole genome shotgun (WGS) entry which is preliminary data.</text>
</comment>
<protein>
    <submittedName>
        <fullName evidence="1">14546_t:CDS:1</fullName>
    </submittedName>
</protein>
<evidence type="ECO:0000313" key="1">
    <source>
        <dbReference type="EMBL" id="CAG8732015.1"/>
    </source>
</evidence>
<proteinExistence type="predicted"/>
<dbReference type="EMBL" id="CAJVPW010033819">
    <property type="protein sequence ID" value="CAG8732015.1"/>
    <property type="molecule type" value="Genomic_DNA"/>
</dbReference>
<name>A0ACA9Q370_9GLOM</name>